<name>A0ACB9M7S6_9MYRT</name>
<gene>
    <name evidence="1" type="ORF">MLD38_033580</name>
</gene>
<proteinExistence type="predicted"/>
<reference evidence="2" key="1">
    <citation type="journal article" date="2023" name="Front. Plant Sci.">
        <title>Chromosomal-level genome assembly of Melastoma candidum provides insights into trichome evolution.</title>
        <authorList>
            <person name="Zhong Y."/>
            <person name="Wu W."/>
            <person name="Sun C."/>
            <person name="Zou P."/>
            <person name="Liu Y."/>
            <person name="Dai S."/>
            <person name="Zhou R."/>
        </authorList>
    </citation>
    <scope>NUCLEOTIDE SEQUENCE [LARGE SCALE GENOMIC DNA]</scope>
</reference>
<evidence type="ECO:0000313" key="2">
    <source>
        <dbReference type="Proteomes" id="UP001057402"/>
    </source>
</evidence>
<evidence type="ECO:0000313" key="1">
    <source>
        <dbReference type="EMBL" id="KAI4320061.1"/>
    </source>
</evidence>
<protein>
    <submittedName>
        <fullName evidence="1">Uncharacterized protein</fullName>
    </submittedName>
</protein>
<dbReference type="Proteomes" id="UP001057402">
    <property type="component" value="Chromosome 10"/>
</dbReference>
<comment type="caution">
    <text evidence="1">The sequence shown here is derived from an EMBL/GenBank/DDBJ whole genome shotgun (WGS) entry which is preliminary data.</text>
</comment>
<organism evidence="1 2">
    <name type="scientific">Melastoma candidum</name>
    <dbReference type="NCBI Taxonomy" id="119954"/>
    <lineage>
        <taxon>Eukaryota</taxon>
        <taxon>Viridiplantae</taxon>
        <taxon>Streptophyta</taxon>
        <taxon>Embryophyta</taxon>
        <taxon>Tracheophyta</taxon>
        <taxon>Spermatophyta</taxon>
        <taxon>Magnoliopsida</taxon>
        <taxon>eudicotyledons</taxon>
        <taxon>Gunneridae</taxon>
        <taxon>Pentapetalae</taxon>
        <taxon>rosids</taxon>
        <taxon>malvids</taxon>
        <taxon>Myrtales</taxon>
        <taxon>Melastomataceae</taxon>
        <taxon>Melastomatoideae</taxon>
        <taxon>Melastomateae</taxon>
        <taxon>Melastoma</taxon>
    </lineage>
</organism>
<accession>A0ACB9M7S6</accession>
<dbReference type="EMBL" id="CM042889">
    <property type="protein sequence ID" value="KAI4320061.1"/>
    <property type="molecule type" value="Genomic_DNA"/>
</dbReference>
<sequence>MGCFFCWIVVSFQRGIAREIEAQNKWAQRVEMSYFFVLSADDALLRSPSSSRTRTSMRPTLALQVRGGGLGLLMCSHLPRKSVVPAPLSRRAVPIYRPNHSPYYVGLDRVREDPYDRVANPHGVIQLGLSDNKLCLDLIEDWMSKHFESSAIGGGDFAMYQPFDGMPEMKLAMAGFMSKVLGGTLSFDPSNVVLTAGATPAIEILCFCLADHGNAFLVPTPYYPGFDRDMTWRTGVEVIPVHCRSADSFTLSITALDQAFDQAMKKGLKVSGVLISNPSNPVGNLLSRDMLCNLLEFAREKNIHIISDEIFAGSVHGDAEFVSMLEILDLVEYDKGRVHVVYGLSKDLSVAGFRVGAIHSYNEDVLAASKKLTRFSSISSLTQRLLVPMLTDSGFINTFLGTNRDRSRETYKLFVEGLEQLGVNYLDSVAGSYCWVDMGGFMSSYSEKGELELWEKLLEVSKVNATPGSACHCAEPGWFRCCFTTILKDDIPVVMDRINKVAKLCKHAR</sequence>
<keyword evidence="2" id="KW-1185">Reference proteome</keyword>